<dbReference type="Gene3D" id="1.10.287.130">
    <property type="match status" value="1"/>
</dbReference>
<dbReference type="SMART" id="SM00388">
    <property type="entry name" value="HisKA"/>
    <property type="match status" value="1"/>
</dbReference>
<dbReference type="AlphaFoldDB" id="A0A2T0WUS6"/>
<dbReference type="InterPro" id="IPR011990">
    <property type="entry name" value="TPR-like_helical_dom_sf"/>
</dbReference>
<keyword evidence="9" id="KW-1133">Transmembrane helix</keyword>
<dbReference type="SUPFAM" id="SSF55874">
    <property type="entry name" value="ATPase domain of HSP90 chaperone/DNA topoisomerase II/histidine kinase"/>
    <property type="match status" value="1"/>
</dbReference>
<dbReference type="EC" id="2.7.13.3" evidence="2"/>
<evidence type="ECO:0000256" key="3">
    <source>
        <dbReference type="ARBA" id="ARBA00022553"/>
    </source>
</evidence>
<evidence type="ECO:0000256" key="1">
    <source>
        <dbReference type="ARBA" id="ARBA00000085"/>
    </source>
</evidence>
<evidence type="ECO:0000313" key="11">
    <source>
        <dbReference type="EMBL" id="PRY90429.1"/>
    </source>
</evidence>
<dbReference type="GO" id="GO:0000155">
    <property type="term" value="F:phosphorelay sensor kinase activity"/>
    <property type="evidence" value="ECO:0007669"/>
    <property type="project" value="InterPro"/>
</dbReference>
<keyword evidence="8" id="KW-0175">Coiled coil</keyword>
<organism evidence="11 12">
    <name type="scientific">Mongoliibacter ruber</name>
    <dbReference type="NCBI Taxonomy" id="1750599"/>
    <lineage>
        <taxon>Bacteria</taxon>
        <taxon>Pseudomonadati</taxon>
        <taxon>Bacteroidota</taxon>
        <taxon>Cytophagia</taxon>
        <taxon>Cytophagales</taxon>
        <taxon>Cyclobacteriaceae</taxon>
        <taxon>Mongoliibacter</taxon>
    </lineage>
</organism>
<dbReference type="EMBL" id="PVTR01000001">
    <property type="protein sequence ID" value="PRY90429.1"/>
    <property type="molecule type" value="Genomic_DNA"/>
</dbReference>
<keyword evidence="12" id="KW-1185">Reference proteome</keyword>
<dbReference type="PANTHER" id="PTHR43711:SF1">
    <property type="entry name" value="HISTIDINE KINASE 1"/>
    <property type="match status" value="1"/>
</dbReference>
<dbReference type="PANTHER" id="PTHR43711">
    <property type="entry name" value="TWO-COMPONENT HISTIDINE KINASE"/>
    <property type="match status" value="1"/>
</dbReference>
<dbReference type="CDD" id="cd00075">
    <property type="entry name" value="HATPase"/>
    <property type="match status" value="1"/>
</dbReference>
<evidence type="ECO:0000256" key="5">
    <source>
        <dbReference type="ARBA" id="ARBA00022777"/>
    </source>
</evidence>
<dbReference type="Pfam" id="PF00512">
    <property type="entry name" value="HisKA"/>
    <property type="match status" value="1"/>
</dbReference>
<keyword evidence="9" id="KW-0812">Transmembrane</keyword>
<keyword evidence="3" id="KW-0597">Phosphoprotein</keyword>
<dbReference type="SMART" id="SM00028">
    <property type="entry name" value="TPR"/>
    <property type="match status" value="5"/>
</dbReference>
<comment type="catalytic activity">
    <reaction evidence="1">
        <text>ATP + protein L-histidine = ADP + protein N-phospho-L-histidine.</text>
        <dbReference type="EC" id="2.7.13.3"/>
    </reaction>
</comment>
<dbReference type="Pfam" id="PF13424">
    <property type="entry name" value="TPR_12"/>
    <property type="match status" value="1"/>
</dbReference>
<dbReference type="PRINTS" id="PR00344">
    <property type="entry name" value="BCTRLSENSOR"/>
</dbReference>
<evidence type="ECO:0000256" key="7">
    <source>
        <dbReference type="PROSITE-ProRule" id="PRU00339"/>
    </source>
</evidence>
<dbReference type="SUPFAM" id="SSF48452">
    <property type="entry name" value="TPR-like"/>
    <property type="match status" value="2"/>
</dbReference>
<sequence length="642" mass="73805">MKAIVTTQAHLLYICVLIFVLVTTSFSSVAQSQLYADHQLKADSLNNLLIKSSTPKERLSILSDLVWEIHYSDTAQEYYMEAIELAKSLGNSNLAAQNINRLGVYYRNKNLQEEALVHYQEALELSQAAQLDIQIGHSLNNIGQIYFYRDLFEESLEYYKNAESYFLKANDQDGLGYNYTGMAVVLGELGRYLEAIQVINRAIEIRDSLGNGRQLVVSKFNRANLLMDMGDFESAEIDMVNLLNFGLENDLVRALNALEKLVELKLKQGDTNAAVSYAETAIQLHKERPNSESMIPIFQQMSQLYFQKGDQEKYQYYNELFQEERNILNVEKTKNHLSAITIKKQKEEIETLSREKDLIEKNKKTQRYLAIAMLVIMAGLIYFLFTYYHFLKKEKEKNEILIQQKKQIEEQALELEESNRVKDKIFSIISHDLRGPLHSLIGLVQLVNEDNLSKEDFKEYIPQVANSLGENEQLLENLLIWSRNQMKGMKVNRTKVNIHDLVEKNIRLLNQTNLYKGQTIINQVPENLLVYSDRDMLDIVIRNLLTNALKYTRNGDGIAFDIKEDLDKHIFSVRDEGIGIKEEFMKNLFSNKFFTSPGTQQEKGTGLGLLLSKELINMNRGEIWAESISGQGSAFSFSIPKV</sequence>
<dbReference type="Gene3D" id="3.30.565.10">
    <property type="entry name" value="Histidine kinase-like ATPase, C-terminal domain"/>
    <property type="match status" value="1"/>
</dbReference>
<feature type="transmembrane region" description="Helical" evidence="9">
    <location>
        <begin position="368"/>
        <end position="388"/>
    </location>
</feature>
<dbReference type="InterPro" id="IPR036890">
    <property type="entry name" value="HATPase_C_sf"/>
</dbReference>
<evidence type="ECO:0000256" key="8">
    <source>
        <dbReference type="SAM" id="Coils"/>
    </source>
</evidence>
<dbReference type="PROSITE" id="PS50005">
    <property type="entry name" value="TPR"/>
    <property type="match status" value="1"/>
</dbReference>
<keyword evidence="7" id="KW-0802">TPR repeat</keyword>
<dbReference type="CDD" id="cd00082">
    <property type="entry name" value="HisKA"/>
    <property type="match status" value="1"/>
</dbReference>
<comment type="caution">
    <text evidence="11">The sequence shown here is derived from an EMBL/GenBank/DDBJ whole genome shotgun (WGS) entry which is preliminary data.</text>
</comment>
<accession>A0A2T0WUS6</accession>
<evidence type="ECO:0000256" key="2">
    <source>
        <dbReference type="ARBA" id="ARBA00012438"/>
    </source>
</evidence>
<dbReference type="SUPFAM" id="SSF47384">
    <property type="entry name" value="Homodimeric domain of signal transducing histidine kinase"/>
    <property type="match status" value="1"/>
</dbReference>
<feature type="coiled-coil region" evidence="8">
    <location>
        <begin position="391"/>
        <end position="421"/>
    </location>
</feature>
<feature type="domain" description="Histidine kinase" evidence="10">
    <location>
        <begin position="428"/>
        <end position="642"/>
    </location>
</feature>
<name>A0A2T0WUS6_9BACT</name>
<dbReference type="InterPro" id="IPR019734">
    <property type="entry name" value="TPR_rpt"/>
</dbReference>
<dbReference type="InterPro" id="IPR004358">
    <property type="entry name" value="Sig_transdc_His_kin-like_C"/>
</dbReference>
<evidence type="ECO:0000256" key="9">
    <source>
        <dbReference type="SAM" id="Phobius"/>
    </source>
</evidence>
<keyword evidence="6" id="KW-0902">Two-component regulatory system</keyword>
<keyword evidence="4" id="KW-0808">Transferase</keyword>
<protein>
    <recommendedName>
        <fullName evidence="2">histidine kinase</fullName>
        <ecNumber evidence="2">2.7.13.3</ecNumber>
    </recommendedName>
</protein>
<gene>
    <name evidence="11" type="ORF">CLW00_10188</name>
</gene>
<proteinExistence type="predicted"/>
<dbReference type="PROSITE" id="PS50109">
    <property type="entry name" value="HIS_KIN"/>
    <property type="match status" value="1"/>
</dbReference>
<dbReference type="Proteomes" id="UP000238157">
    <property type="component" value="Unassembled WGS sequence"/>
</dbReference>
<dbReference type="Gene3D" id="1.25.40.10">
    <property type="entry name" value="Tetratricopeptide repeat domain"/>
    <property type="match status" value="2"/>
</dbReference>
<dbReference type="InterPro" id="IPR003594">
    <property type="entry name" value="HATPase_dom"/>
</dbReference>
<dbReference type="InterPro" id="IPR003661">
    <property type="entry name" value="HisK_dim/P_dom"/>
</dbReference>
<keyword evidence="9" id="KW-0472">Membrane</keyword>
<reference evidence="11 12" key="1">
    <citation type="submission" date="2018-03" db="EMBL/GenBank/DDBJ databases">
        <title>Genomic Encyclopedia of Archaeal and Bacterial Type Strains, Phase II (KMG-II): from individual species to whole genera.</title>
        <authorList>
            <person name="Goeker M."/>
        </authorList>
    </citation>
    <scope>NUCLEOTIDE SEQUENCE [LARGE SCALE GENOMIC DNA]</scope>
    <source>
        <strain evidence="11 12">DSM 27929</strain>
    </source>
</reference>
<dbReference type="InterPro" id="IPR036097">
    <property type="entry name" value="HisK_dim/P_sf"/>
</dbReference>
<evidence type="ECO:0000256" key="6">
    <source>
        <dbReference type="ARBA" id="ARBA00023012"/>
    </source>
</evidence>
<dbReference type="SMART" id="SM00387">
    <property type="entry name" value="HATPase_c"/>
    <property type="match status" value="1"/>
</dbReference>
<evidence type="ECO:0000259" key="10">
    <source>
        <dbReference type="PROSITE" id="PS50109"/>
    </source>
</evidence>
<evidence type="ECO:0000313" key="12">
    <source>
        <dbReference type="Proteomes" id="UP000238157"/>
    </source>
</evidence>
<dbReference type="InterPro" id="IPR050736">
    <property type="entry name" value="Sensor_HK_Regulatory"/>
</dbReference>
<dbReference type="InterPro" id="IPR005467">
    <property type="entry name" value="His_kinase_dom"/>
</dbReference>
<keyword evidence="5 11" id="KW-0418">Kinase</keyword>
<evidence type="ECO:0000256" key="4">
    <source>
        <dbReference type="ARBA" id="ARBA00022679"/>
    </source>
</evidence>
<dbReference type="Pfam" id="PF02518">
    <property type="entry name" value="HATPase_c"/>
    <property type="match status" value="1"/>
</dbReference>
<feature type="repeat" description="TPR" evidence="7">
    <location>
        <begin position="96"/>
        <end position="129"/>
    </location>
</feature>